<name>F1TIK4_9FIRM</name>
<dbReference type="Proteomes" id="UP000003860">
    <property type="component" value="Unassembled WGS sequence"/>
</dbReference>
<dbReference type="Pfam" id="PF08870">
    <property type="entry name" value="DndE"/>
    <property type="match status" value="1"/>
</dbReference>
<dbReference type="AlphaFoldDB" id="F1TIK4"/>
<evidence type="ECO:0000313" key="1">
    <source>
        <dbReference type="EMBL" id="EGD45821.1"/>
    </source>
</evidence>
<gene>
    <name evidence="1" type="ORF">Cpap_0190</name>
</gene>
<dbReference type="STRING" id="588581.Cpap_0190"/>
<reference evidence="1" key="2">
    <citation type="submission" date="2011-01" db="EMBL/GenBank/DDBJ databases">
        <title>The Non-contiguous Finished genome of Clostridium papyrosolvens.</title>
        <authorList>
            <person name="Lucas S."/>
            <person name="Copeland A."/>
            <person name="Lapidus A."/>
            <person name="Cheng J.-F."/>
            <person name="Goodwin L."/>
            <person name="Pitluck S."/>
            <person name="Misra M."/>
            <person name="Chertkov O."/>
            <person name="Detter J.C."/>
            <person name="Han C."/>
            <person name="Tapia R."/>
            <person name="Land M."/>
            <person name="Hauser L."/>
            <person name="Kyrpides N."/>
            <person name="Ivanova N."/>
            <person name="Pagani I."/>
            <person name="Mouttaki H."/>
            <person name="He Z."/>
            <person name="Zhou J."/>
            <person name="Hemme C.L."/>
            <person name="Woyke T."/>
        </authorList>
    </citation>
    <scope>NUCLEOTIDE SEQUENCE [LARGE SCALE GENOMIC DNA]</scope>
    <source>
        <strain evidence="1">DSM 2782</strain>
    </source>
</reference>
<dbReference type="Gene3D" id="1.10.1220.160">
    <property type="entry name" value="DNA sulphur modification protein DndE"/>
    <property type="match status" value="1"/>
</dbReference>
<dbReference type="RefSeq" id="WP_004622492.1">
    <property type="nucleotide sequence ID" value="NZ_ACXX02000020.1"/>
</dbReference>
<comment type="caution">
    <text evidence="1">The sequence shown here is derived from an EMBL/GenBank/DDBJ whole genome shotgun (WGS) entry which is preliminary data.</text>
</comment>
<dbReference type="InterPro" id="IPR038472">
    <property type="entry name" value="DndE_sf"/>
</dbReference>
<dbReference type="eggNOG" id="ENOG50335GR">
    <property type="taxonomic scope" value="Bacteria"/>
</dbReference>
<reference evidence="1" key="1">
    <citation type="submission" date="2009-07" db="EMBL/GenBank/DDBJ databases">
        <authorList>
            <consortium name="US DOE Joint Genome Institute (JGI-PGF)"/>
            <person name="Lucas S."/>
            <person name="Copeland A."/>
            <person name="Lapidus A."/>
            <person name="Glavina del Rio T."/>
            <person name="Tice H."/>
            <person name="Bruce D."/>
            <person name="Goodwin L."/>
            <person name="Pitluck S."/>
            <person name="Larimer F."/>
            <person name="Land M.L."/>
            <person name="Mouttaki H."/>
            <person name="He Z."/>
            <person name="Zhou J."/>
            <person name="Hemme C.L."/>
        </authorList>
    </citation>
    <scope>NUCLEOTIDE SEQUENCE [LARGE SCALE GENOMIC DNA]</scope>
    <source>
        <strain evidence="1">DSM 2782</strain>
    </source>
</reference>
<dbReference type="EMBL" id="ACXX02000020">
    <property type="protein sequence ID" value="EGD45821.1"/>
    <property type="molecule type" value="Genomic_DNA"/>
</dbReference>
<evidence type="ECO:0000313" key="2">
    <source>
        <dbReference type="Proteomes" id="UP000003860"/>
    </source>
</evidence>
<dbReference type="InterPro" id="IPR014969">
    <property type="entry name" value="DNA_S_DndE"/>
</dbReference>
<protein>
    <recommendedName>
        <fullName evidence="3">DNA sulfur modification protein DndE</fullName>
    </recommendedName>
</protein>
<keyword evidence="2" id="KW-1185">Reference proteome</keyword>
<evidence type="ECO:0008006" key="3">
    <source>
        <dbReference type="Google" id="ProtNLM"/>
    </source>
</evidence>
<organism evidence="1 2">
    <name type="scientific">Ruminiclostridium papyrosolvens DSM 2782</name>
    <dbReference type="NCBI Taxonomy" id="588581"/>
    <lineage>
        <taxon>Bacteria</taxon>
        <taxon>Bacillati</taxon>
        <taxon>Bacillota</taxon>
        <taxon>Clostridia</taxon>
        <taxon>Eubacteriales</taxon>
        <taxon>Oscillospiraceae</taxon>
        <taxon>Ruminiclostridium</taxon>
    </lineage>
</organism>
<proteinExistence type="predicted"/>
<sequence>MRVVFRLKTSKKTEQIFKELESRTHLKPFTLVKHAIAWSVKEDTSVADFKSDSLGLELNRQTITGDYDIYFKVLIEQVENRQINEDDYFPFFVKAHIDRGALILLDMYNHAGSLDRYIKQTLGVGDTV</sequence>
<accession>F1TIK4</accession>